<reference evidence="3" key="1">
    <citation type="submission" date="2019-10" db="EMBL/GenBank/DDBJ databases">
        <authorList>
            <consortium name="Genoscope - CEA"/>
            <person name="William W."/>
        </authorList>
    </citation>
    <scope>NUCLEOTIDE SEQUENCE [LARGE SCALE GENOMIC DNA]</scope>
    <source>
        <strain evidence="3">BBR_PRJEB10992</strain>
    </source>
</reference>
<comment type="caution">
    <text evidence="3">The sequence shown here is derived from an EMBL/GenBank/DDBJ whole genome shotgun (WGS) entry which is preliminary data.</text>
</comment>
<name>A0A7Z9BW58_9CYAN</name>
<evidence type="ECO:0000313" key="4">
    <source>
        <dbReference type="Proteomes" id="UP000184550"/>
    </source>
</evidence>
<dbReference type="Proteomes" id="UP000184550">
    <property type="component" value="Unassembled WGS sequence"/>
</dbReference>
<feature type="transmembrane region" description="Helical" evidence="1">
    <location>
        <begin position="365"/>
        <end position="384"/>
    </location>
</feature>
<accession>A0A7Z9BW58</accession>
<keyword evidence="1" id="KW-0812">Transmembrane</keyword>
<keyword evidence="4" id="KW-1185">Reference proteome</keyword>
<feature type="domain" description="CHAT" evidence="2">
    <location>
        <begin position="196"/>
        <end position="354"/>
    </location>
</feature>
<evidence type="ECO:0000256" key="1">
    <source>
        <dbReference type="SAM" id="Phobius"/>
    </source>
</evidence>
<dbReference type="RefSeq" id="WP_083625663.1">
    <property type="nucleotide sequence ID" value="NZ_LR734879.1"/>
</dbReference>
<keyword evidence="1" id="KW-1133">Transmembrane helix</keyword>
<sequence length="536" mass="60911">MSKIVVFKITEGDWQQGFSVIMEIGEEGQSSRPEFPGKLPSSADLPQYYQTWQSSYLYLLRYGRVSASPNQATNSSAILNNCQKAAQELEISLNCWLNSETFRPLKDKLLEKLHRSESVRVFIQTSDLQLRCLPWHLWDFFKTYKQAEVILSAPIFDPENPPIVNSGQKQLRILAILGDSQGINIDADRKFLENLPKAKVHFLVQPERREITDQLWDQSWDILFFAGHSCTKQEKGKIFINSKDSLTLGDLKHGLSLAIKNGLQLAIFNSCQGLGIAKELEELNIPQVIVMREPVPDVVAQNFLKHFLGRFSQGEPLHLAIKTARERLQDEGLDQEIPGATWLPILCQHPTVTPLLWPKKPLKGLVYLGIAGVFLLGTMGVGVWQQFHQILLFSEQGIELKYPKNWQVTKDPILGEVARFVVPVQGSSEGFQESLRITIEPLPTPMFSLEDYSNQAVQRISQLLTNDPISAIKTELSGLDAAEVVYHNKEDLRLKTKQIWTIKDNQVYIITYTAPAQQFDRFEGQVEKMMRSLKIN</sequence>
<dbReference type="Pfam" id="PF12770">
    <property type="entry name" value="CHAT"/>
    <property type="match status" value="1"/>
</dbReference>
<keyword evidence="1" id="KW-0472">Membrane</keyword>
<dbReference type="InterPro" id="IPR024983">
    <property type="entry name" value="CHAT_dom"/>
</dbReference>
<dbReference type="OrthoDB" id="444941at2"/>
<dbReference type="EMBL" id="CZCU02000155">
    <property type="protein sequence ID" value="VXD23703.1"/>
    <property type="molecule type" value="Genomic_DNA"/>
</dbReference>
<dbReference type="Gene3D" id="3.40.1000.10">
    <property type="entry name" value="Mog1/PsbP, alpha/beta/alpha sandwich"/>
    <property type="match status" value="1"/>
</dbReference>
<protein>
    <submittedName>
        <fullName evidence="3">Similar to tr Q8YSA9 Q8YSA9</fullName>
    </submittedName>
</protein>
<gene>
    <name evidence="3" type="ORF">PL8927_780256</name>
</gene>
<evidence type="ECO:0000313" key="3">
    <source>
        <dbReference type="EMBL" id="VXD23703.1"/>
    </source>
</evidence>
<dbReference type="AlphaFoldDB" id="A0A7Z9BW58"/>
<dbReference type="Pfam" id="PF18933">
    <property type="entry name" value="PsbP_2"/>
    <property type="match status" value="1"/>
</dbReference>
<organism evidence="3 4">
    <name type="scientific">Planktothrix serta PCC 8927</name>
    <dbReference type="NCBI Taxonomy" id="671068"/>
    <lineage>
        <taxon>Bacteria</taxon>
        <taxon>Bacillati</taxon>
        <taxon>Cyanobacteriota</taxon>
        <taxon>Cyanophyceae</taxon>
        <taxon>Oscillatoriophycideae</taxon>
        <taxon>Oscillatoriales</taxon>
        <taxon>Microcoleaceae</taxon>
        <taxon>Planktothrix</taxon>
    </lineage>
</organism>
<proteinExistence type="predicted"/>
<evidence type="ECO:0000259" key="2">
    <source>
        <dbReference type="Pfam" id="PF12770"/>
    </source>
</evidence>